<organism evidence="1 2">
    <name type="scientific">Thermomonospora echinospora</name>
    <dbReference type="NCBI Taxonomy" id="1992"/>
    <lineage>
        <taxon>Bacteria</taxon>
        <taxon>Bacillati</taxon>
        <taxon>Actinomycetota</taxon>
        <taxon>Actinomycetes</taxon>
        <taxon>Streptosporangiales</taxon>
        <taxon>Thermomonosporaceae</taxon>
        <taxon>Thermomonospora</taxon>
    </lineage>
</organism>
<accession>A0A1H5UU24</accession>
<dbReference type="AlphaFoldDB" id="A0A1H5UU24"/>
<sequence>MAGAHGGAGTSTIARLMYPAWDMGSLEHLLGPGHPPLRDRRRPLAVVTRNTVAAARHATNAVTALHQAATPIAALVIVADGAGSEPRDATARFSLLQGRVGGIVRMPFISDLRLVDDATTIDLPKRARDALGAIRALAYGHP</sequence>
<name>A0A1H5UU24_9ACTN</name>
<gene>
    <name evidence="1" type="ORF">SAMN04489712_10222</name>
</gene>
<protein>
    <submittedName>
        <fullName evidence="1">Uncharacterized protein</fullName>
    </submittedName>
</protein>
<dbReference type="EMBL" id="FNVO01000002">
    <property type="protein sequence ID" value="SEF78460.1"/>
    <property type="molecule type" value="Genomic_DNA"/>
</dbReference>
<evidence type="ECO:0000313" key="2">
    <source>
        <dbReference type="Proteomes" id="UP000236723"/>
    </source>
</evidence>
<evidence type="ECO:0000313" key="1">
    <source>
        <dbReference type="EMBL" id="SEF78460.1"/>
    </source>
</evidence>
<proteinExistence type="predicted"/>
<keyword evidence="2" id="KW-1185">Reference proteome</keyword>
<reference evidence="2" key="1">
    <citation type="submission" date="2016-10" db="EMBL/GenBank/DDBJ databases">
        <authorList>
            <person name="Varghese N."/>
            <person name="Submissions S."/>
        </authorList>
    </citation>
    <scope>NUCLEOTIDE SEQUENCE [LARGE SCALE GENOMIC DNA]</scope>
    <source>
        <strain evidence="2">DSM 43163</strain>
    </source>
</reference>
<dbReference type="Proteomes" id="UP000236723">
    <property type="component" value="Unassembled WGS sequence"/>
</dbReference>